<proteinExistence type="inferred from homology"/>
<comment type="caution">
    <text evidence="3">The sequence shown here is derived from an EMBL/GenBank/DDBJ whole genome shotgun (WGS) entry which is preliminary data.</text>
</comment>
<gene>
    <name evidence="1" type="primary">GATC</name>
    <name evidence="3" type="ORF">DNTS_016598</name>
</gene>
<dbReference type="GO" id="GO:0005739">
    <property type="term" value="C:mitochondrion"/>
    <property type="evidence" value="ECO:0007669"/>
    <property type="project" value="UniProtKB-SubCell"/>
</dbReference>
<keyword evidence="2" id="KW-0732">Signal</keyword>
<dbReference type="AlphaFoldDB" id="A0A553REK8"/>
<dbReference type="STRING" id="623744.A0A553REK8"/>
<comment type="similarity">
    <text evidence="1">Belongs to the GatC family.</text>
</comment>
<accession>A0A553REK8</accession>
<comment type="catalytic activity">
    <reaction evidence="1">
        <text>L-glutamyl-tRNA(Gln) + L-glutamine + ATP + H2O = L-glutaminyl-tRNA(Gln) + L-glutamate + ADP + phosphate + H(+)</text>
        <dbReference type="Rhea" id="RHEA:17521"/>
        <dbReference type="Rhea" id="RHEA-COMP:9681"/>
        <dbReference type="Rhea" id="RHEA-COMP:9684"/>
        <dbReference type="ChEBI" id="CHEBI:15377"/>
        <dbReference type="ChEBI" id="CHEBI:15378"/>
        <dbReference type="ChEBI" id="CHEBI:29985"/>
        <dbReference type="ChEBI" id="CHEBI:30616"/>
        <dbReference type="ChEBI" id="CHEBI:43474"/>
        <dbReference type="ChEBI" id="CHEBI:58359"/>
        <dbReference type="ChEBI" id="CHEBI:78520"/>
        <dbReference type="ChEBI" id="CHEBI:78521"/>
        <dbReference type="ChEBI" id="CHEBI:456216"/>
    </reaction>
</comment>
<keyword evidence="1" id="KW-0547">Nucleotide-binding</keyword>
<dbReference type="GO" id="GO:0005524">
    <property type="term" value="F:ATP binding"/>
    <property type="evidence" value="ECO:0007669"/>
    <property type="project" value="UniProtKB-KW"/>
</dbReference>
<evidence type="ECO:0000256" key="1">
    <source>
        <dbReference type="HAMAP-Rule" id="MF_03149"/>
    </source>
</evidence>
<comment type="subunit">
    <text evidence="1">Subunit of the heterotrimeric GatCAB amidotransferase (AdT) complex, composed of A (QRSL1), B (GATB) and C (GATC) subunits.</text>
</comment>
<dbReference type="InterPro" id="IPR003837">
    <property type="entry name" value="GatC"/>
</dbReference>
<dbReference type="OrthoDB" id="5394539at2759"/>
<keyword evidence="1" id="KW-0496">Mitochondrion</keyword>
<dbReference type="EC" id="6.3.5.-" evidence="1"/>
<comment type="function">
    <text evidence="1">Allows the formation of correctly charged Gln-tRNA(Gln) through the transamidation of misacylated Glu-tRNA(Gln) in the mitochondria. The reaction takes place in the presence of glutamine and ATP through an activated gamma-phospho-Glu-tRNA(Gln).</text>
</comment>
<organism evidence="3 4">
    <name type="scientific">Danionella cerebrum</name>
    <dbReference type="NCBI Taxonomy" id="2873325"/>
    <lineage>
        <taxon>Eukaryota</taxon>
        <taxon>Metazoa</taxon>
        <taxon>Chordata</taxon>
        <taxon>Craniata</taxon>
        <taxon>Vertebrata</taxon>
        <taxon>Euteleostomi</taxon>
        <taxon>Actinopterygii</taxon>
        <taxon>Neopterygii</taxon>
        <taxon>Teleostei</taxon>
        <taxon>Ostariophysi</taxon>
        <taxon>Cypriniformes</taxon>
        <taxon>Danionidae</taxon>
        <taxon>Danioninae</taxon>
        <taxon>Danionella</taxon>
    </lineage>
</organism>
<keyword evidence="1" id="KW-0436">Ligase</keyword>
<keyword evidence="4" id="KW-1185">Reference proteome</keyword>
<feature type="signal peptide" evidence="2">
    <location>
        <begin position="1"/>
        <end position="30"/>
    </location>
</feature>
<dbReference type="NCBIfam" id="TIGR00135">
    <property type="entry name" value="gatC"/>
    <property type="match status" value="1"/>
</dbReference>
<dbReference type="HAMAP" id="MF_00122">
    <property type="entry name" value="GatC"/>
    <property type="match status" value="1"/>
</dbReference>
<feature type="chain" id="PRO_5021744436" description="Glutamyl-tRNA(Gln) amidotransferase subunit C, mitochondrial" evidence="2">
    <location>
        <begin position="31"/>
        <end position="176"/>
    </location>
</feature>
<dbReference type="EMBL" id="SRMA01024341">
    <property type="protein sequence ID" value="TRZ00602.1"/>
    <property type="molecule type" value="Genomic_DNA"/>
</dbReference>
<dbReference type="InterPro" id="IPR036113">
    <property type="entry name" value="Asp/Glu-ADT_sf_sub_c"/>
</dbReference>
<evidence type="ECO:0000313" key="3">
    <source>
        <dbReference type="EMBL" id="TRZ00602.1"/>
    </source>
</evidence>
<dbReference type="Proteomes" id="UP000316079">
    <property type="component" value="Unassembled WGS sequence"/>
</dbReference>
<dbReference type="GO" id="GO:0032543">
    <property type="term" value="P:mitochondrial translation"/>
    <property type="evidence" value="ECO:0007669"/>
    <property type="project" value="UniProtKB-UniRule"/>
</dbReference>
<comment type="subcellular location">
    <subcellularLocation>
        <location evidence="1">Mitochondrion</location>
    </subcellularLocation>
</comment>
<name>A0A553REK8_9TELE</name>
<dbReference type="GO" id="GO:0050567">
    <property type="term" value="F:glutaminyl-tRNA synthase (glutamine-hydrolyzing) activity"/>
    <property type="evidence" value="ECO:0007669"/>
    <property type="project" value="UniProtKB-UniRule"/>
</dbReference>
<sequence length="176" mass="19797">MMCNLGLWAMRPAHHRRCVLFLSALRAVLSANRTSWSRYRSKRELSSSAWTSKVPQVPSWEPIAEHQLPPATKISPELVDKLERLALVDFGSKEGVECLEKAITFANQLHAVNTDGVEPMDSVLEDRELYLRDDSVTEGECADKLLQLAKHSLEEYYLAPPGNIPLPKSEERSAVL</sequence>
<dbReference type="GO" id="GO:0006450">
    <property type="term" value="P:regulation of translational fidelity"/>
    <property type="evidence" value="ECO:0007669"/>
    <property type="project" value="InterPro"/>
</dbReference>
<evidence type="ECO:0000313" key="4">
    <source>
        <dbReference type="Proteomes" id="UP000316079"/>
    </source>
</evidence>
<keyword evidence="1" id="KW-0067">ATP-binding</keyword>
<dbReference type="Pfam" id="PF02686">
    <property type="entry name" value="GatC"/>
    <property type="match status" value="1"/>
</dbReference>
<dbReference type="SUPFAM" id="SSF141000">
    <property type="entry name" value="Glu-tRNAGln amidotransferase C subunit"/>
    <property type="match status" value="1"/>
</dbReference>
<evidence type="ECO:0000256" key="2">
    <source>
        <dbReference type="SAM" id="SignalP"/>
    </source>
</evidence>
<dbReference type="PANTHER" id="PTHR15004:SF0">
    <property type="entry name" value="GLUTAMYL-TRNA(GLN) AMIDOTRANSFERASE SUBUNIT C, MITOCHONDRIAL"/>
    <property type="match status" value="1"/>
</dbReference>
<protein>
    <recommendedName>
        <fullName evidence="1">Glutamyl-tRNA(Gln) amidotransferase subunit C, mitochondrial</fullName>
        <shortName evidence="1">Glu-AdT subunit C</shortName>
        <ecNumber evidence="1">6.3.5.-</ecNumber>
    </recommendedName>
</protein>
<dbReference type="PANTHER" id="PTHR15004">
    <property type="entry name" value="GLUTAMYL-TRNA(GLN) AMIDOTRANSFERASE SUBUNIT C, MITOCHONDRIAL"/>
    <property type="match status" value="1"/>
</dbReference>
<dbReference type="GO" id="GO:0030956">
    <property type="term" value="C:glutamyl-tRNA(Gln) amidotransferase complex"/>
    <property type="evidence" value="ECO:0007669"/>
    <property type="project" value="UniProtKB-UniRule"/>
</dbReference>
<keyword evidence="1" id="KW-0648">Protein biosynthesis</keyword>
<dbReference type="GO" id="GO:0070681">
    <property type="term" value="P:glutaminyl-tRNAGln biosynthesis via transamidation"/>
    <property type="evidence" value="ECO:0007669"/>
    <property type="project" value="UniProtKB-UniRule"/>
</dbReference>
<reference evidence="3 4" key="1">
    <citation type="journal article" date="2019" name="Sci. Data">
        <title>Hybrid genome assembly and annotation of Danionella translucida.</title>
        <authorList>
            <person name="Kadobianskyi M."/>
            <person name="Schulze L."/>
            <person name="Schuelke M."/>
            <person name="Judkewitz B."/>
        </authorList>
    </citation>
    <scope>NUCLEOTIDE SEQUENCE [LARGE SCALE GENOMIC DNA]</scope>
    <source>
        <strain evidence="3 4">Bolton</strain>
    </source>
</reference>